<dbReference type="EMBL" id="JACXWD010000019">
    <property type="protein sequence ID" value="MBD3867984.1"/>
    <property type="molecule type" value="Genomic_DNA"/>
</dbReference>
<sequence length="358" mass="38796">MKTYTIGDLPGDGIGPEVQAEGLKVLDAVSKIHDFKYELVPYPHSGEHYLKTGELITDAIIDQWRGLDAVLLGAIGHPEVETGLVERSVILGLRFGLDLYINLRPIKLYSEHLCPLKGKGPEHIDFTVIRENTEGIYSQIGGHLKKNTPDEVAIVNGIYTWKGCERASRYAFEVADQRAALRGDGKPPTVTLVDKANAIRPHDIWTRAFAEVAKDFPDTKTDHAYVDACCMWMVKNPEWFDVIVTTNLFGDIITDLGAMIQGGMGIAASGNIHPGKTSMFEPIHGSAPKYAGKNVACPLGSVSAVSMMLDFLGETEAAARVEKAVGALLTSGKVPSADARSGISTSDMGDMVLEMLEK</sequence>
<organism evidence="8 9">
    <name type="scientific">Candidatus Polarisedimenticola svalbardensis</name>
    <dbReference type="NCBI Taxonomy" id="2886004"/>
    <lineage>
        <taxon>Bacteria</taxon>
        <taxon>Pseudomonadati</taxon>
        <taxon>Acidobacteriota</taxon>
        <taxon>Candidatus Polarisedimenticolia</taxon>
        <taxon>Candidatus Polarisedimenticolales</taxon>
        <taxon>Candidatus Polarisedimenticolaceae</taxon>
        <taxon>Candidatus Polarisedimenticola</taxon>
    </lineage>
</organism>
<protein>
    <submittedName>
        <fullName evidence="8">3-isopropylmalate dehydrogenase</fullName>
        <ecNumber evidence="8">1.1.1.85</ecNumber>
    </submittedName>
</protein>
<keyword evidence="3" id="KW-0479">Metal-binding</keyword>
<dbReference type="Proteomes" id="UP000648239">
    <property type="component" value="Unassembled WGS sequence"/>
</dbReference>
<dbReference type="PANTHER" id="PTHR43275:SF1">
    <property type="entry name" value="D-MALATE DEHYDROGENASE [DECARBOXYLATING]"/>
    <property type="match status" value="1"/>
</dbReference>
<dbReference type="NCBIfam" id="NF002898">
    <property type="entry name" value="PRK03437.1"/>
    <property type="match status" value="1"/>
</dbReference>
<dbReference type="GO" id="GO:0003862">
    <property type="term" value="F:3-isopropylmalate dehydrogenase activity"/>
    <property type="evidence" value="ECO:0007669"/>
    <property type="project" value="UniProtKB-EC"/>
</dbReference>
<dbReference type="AlphaFoldDB" id="A0A8J6Y2G0"/>
<dbReference type="GO" id="GO:0000287">
    <property type="term" value="F:magnesium ion binding"/>
    <property type="evidence" value="ECO:0007669"/>
    <property type="project" value="InterPro"/>
</dbReference>
<comment type="caution">
    <text evidence="8">The sequence shown here is derived from an EMBL/GenBank/DDBJ whole genome shotgun (WGS) entry which is preliminary data.</text>
</comment>
<comment type="cofactor">
    <cofactor evidence="2">
        <name>Mg(2+)</name>
        <dbReference type="ChEBI" id="CHEBI:18420"/>
    </cofactor>
</comment>
<keyword evidence="5" id="KW-0520">NAD</keyword>
<dbReference type="InterPro" id="IPR050501">
    <property type="entry name" value="ICDH/IPMDH"/>
</dbReference>
<dbReference type="GO" id="GO:0051287">
    <property type="term" value="F:NAD binding"/>
    <property type="evidence" value="ECO:0007669"/>
    <property type="project" value="InterPro"/>
</dbReference>
<gene>
    <name evidence="8" type="ORF">IFK94_07660</name>
</gene>
<evidence type="ECO:0000256" key="3">
    <source>
        <dbReference type="ARBA" id="ARBA00022723"/>
    </source>
</evidence>
<keyword evidence="6" id="KW-0464">Manganese</keyword>
<feature type="domain" description="Isopropylmalate dehydrogenase-like" evidence="7">
    <location>
        <begin position="5"/>
        <end position="352"/>
    </location>
</feature>
<dbReference type="PROSITE" id="PS00470">
    <property type="entry name" value="IDH_IMDH"/>
    <property type="match status" value="1"/>
</dbReference>
<dbReference type="SUPFAM" id="SSF53659">
    <property type="entry name" value="Isocitrate/Isopropylmalate dehydrogenase-like"/>
    <property type="match status" value="1"/>
</dbReference>
<reference evidence="8 9" key="1">
    <citation type="submission" date="2020-08" db="EMBL/GenBank/DDBJ databases">
        <title>Acidobacteriota in marine sediments use diverse sulfur dissimilation pathways.</title>
        <authorList>
            <person name="Wasmund K."/>
        </authorList>
    </citation>
    <scope>NUCLEOTIDE SEQUENCE [LARGE SCALE GENOMIC DNA]</scope>
    <source>
        <strain evidence="8">MAG AM4</strain>
    </source>
</reference>
<dbReference type="InterPro" id="IPR019818">
    <property type="entry name" value="IsoCit/isopropylmalate_DH_CS"/>
</dbReference>
<evidence type="ECO:0000256" key="4">
    <source>
        <dbReference type="ARBA" id="ARBA00023002"/>
    </source>
</evidence>
<evidence type="ECO:0000259" key="7">
    <source>
        <dbReference type="SMART" id="SM01329"/>
    </source>
</evidence>
<dbReference type="Pfam" id="PF00180">
    <property type="entry name" value="Iso_dh"/>
    <property type="match status" value="1"/>
</dbReference>
<dbReference type="InterPro" id="IPR024084">
    <property type="entry name" value="IsoPropMal-DH-like_dom"/>
</dbReference>
<dbReference type="SMART" id="SM01329">
    <property type="entry name" value="Iso_dh"/>
    <property type="match status" value="1"/>
</dbReference>
<name>A0A8J6Y2G0_9BACT</name>
<dbReference type="EC" id="1.1.1.85" evidence="8"/>
<evidence type="ECO:0000256" key="5">
    <source>
        <dbReference type="ARBA" id="ARBA00023027"/>
    </source>
</evidence>
<evidence type="ECO:0000313" key="9">
    <source>
        <dbReference type="Proteomes" id="UP000648239"/>
    </source>
</evidence>
<proteinExistence type="predicted"/>
<comment type="cofactor">
    <cofactor evidence="1">
        <name>Mn(2+)</name>
        <dbReference type="ChEBI" id="CHEBI:29035"/>
    </cofactor>
</comment>
<keyword evidence="4 8" id="KW-0560">Oxidoreductase</keyword>
<evidence type="ECO:0000256" key="1">
    <source>
        <dbReference type="ARBA" id="ARBA00001936"/>
    </source>
</evidence>
<dbReference type="PANTHER" id="PTHR43275">
    <property type="entry name" value="D-MALATE DEHYDROGENASE [DECARBOXYLATING]"/>
    <property type="match status" value="1"/>
</dbReference>
<dbReference type="Gene3D" id="3.40.718.10">
    <property type="entry name" value="Isopropylmalate Dehydrogenase"/>
    <property type="match status" value="1"/>
</dbReference>
<evidence type="ECO:0000256" key="2">
    <source>
        <dbReference type="ARBA" id="ARBA00001946"/>
    </source>
</evidence>
<evidence type="ECO:0000256" key="6">
    <source>
        <dbReference type="ARBA" id="ARBA00023211"/>
    </source>
</evidence>
<evidence type="ECO:0000313" key="8">
    <source>
        <dbReference type="EMBL" id="MBD3867984.1"/>
    </source>
</evidence>
<accession>A0A8J6Y2G0</accession>